<dbReference type="InterPro" id="IPR000719">
    <property type="entry name" value="Prot_kinase_dom"/>
</dbReference>
<organism evidence="3 4">
    <name type="scientific">Agromyces soli</name>
    <dbReference type="NCBI Taxonomy" id="659012"/>
    <lineage>
        <taxon>Bacteria</taxon>
        <taxon>Bacillati</taxon>
        <taxon>Actinomycetota</taxon>
        <taxon>Actinomycetes</taxon>
        <taxon>Micrococcales</taxon>
        <taxon>Microbacteriaceae</taxon>
        <taxon>Agromyces</taxon>
    </lineage>
</organism>
<dbReference type="Proteomes" id="UP000831304">
    <property type="component" value="Chromosome"/>
</dbReference>
<proteinExistence type="predicted"/>
<feature type="compositionally biased region" description="Basic residues" evidence="1">
    <location>
        <begin position="9"/>
        <end position="20"/>
    </location>
</feature>
<keyword evidence="4" id="KW-1185">Reference proteome</keyword>
<dbReference type="Gene3D" id="1.10.510.10">
    <property type="entry name" value="Transferase(Phosphotransferase) domain 1"/>
    <property type="match status" value="1"/>
</dbReference>
<evidence type="ECO:0000256" key="1">
    <source>
        <dbReference type="SAM" id="MobiDB-lite"/>
    </source>
</evidence>
<dbReference type="SUPFAM" id="SSF56112">
    <property type="entry name" value="Protein kinase-like (PK-like)"/>
    <property type="match status" value="1"/>
</dbReference>
<accession>A0ABY4AUM3</accession>
<dbReference type="PROSITE" id="PS50011">
    <property type="entry name" value="PROTEIN_KINASE_DOM"/>
    <property type="match status" value="1"/>
</dbReference>
<feature type="compositionally biased region" description="Low complexity" evidence="1">
    <location>
        <begin position="329"/>
        <end position="338"/>
    </location>
</feature>
<evidence type="ECO:0000259" key="2">
    <source>
        <dbReference type="PROSITE" id="PS50011"/>
    </source>
</evidence>
<name>A0ABY4AUM3_9MICO</name>
<reference evidence="3 4" key="1">
    <citation type="submission" date="2022-03" db="EMBL/GenBank/DDBJ databases">
        <title>Agromyces sp. isolated from the gut of P. brevitarsis seulensis larvae.</title>
        <authorList>
            <person name="Won M."/>
            <person name="Kwon S.-W."/>
        </authorList>
    </citation>
    <scope>NUCLEOTIDE SEQUENCE [LARGE SCALE GENOMIC DNA]</scope>
    <source>
        <strain evidence="3 4">KACC 16215</strain>
    </source>
</reference>
<feature type="domain" description="Protein kinase" evidence="2">
    <location>
        <begin position="73"/>
        <end position="371"/>
    </location>
</feature>
<evidence type="ECO:0000313" key="3">
    <source>
        <dbReference type="EMBL" id="UOE25536.1"/>
    </source>
</evidence>
<dbReference type="InterPro" id="IPR011009">
    <property type="entry name" value="Kinase-like_dom_sf"/>
</dbReference>
<evidence type="ECO:0000313" key="4">
    <source>
        <dbReference type="Proteomes" id="UP000831304"/>
    </source>
</evidence>
<feature type="compositionally biased region" description="Low complexity" evidence="1">
    <location>
        <begin position="21"/>
        <end position="42"/>
    </location>
</feature>
<dbReference type="EMBL" id="CP094533">
    <property type="protein sequence ID" value="UOE25536.1"/>
    <property type="molecule type" value="Genomic_DNA"/>
</dbReference>
<feature type="region of interest" description="Disordered" evidence="1">
    <location>
        <begin position="1"/>
        <end position="60"/>
    </location>
</feature>
<gene>
    <name evidence="3" type="ORF">MTP13_14525</name>
</gene>
<protein>
    <recommendedName>
        <fullName evidence="2">Protein kinase domain-containing protein</fullName>
    </recommendedName>
</protein>
<dbReference type="RefSeq" id="WP_243568412.1">
    <property type="nucleotide sequence ID" value="NZ_BAAARD010000007.1"/>
</dbReference>
<feature type="region of interest" description="Disordered" evidence="1">
    <location>
        <begin position="305"/>
        <end position="361"/>
    </location>
</feature>
<feature type="region of interest" description="Disordered" evidence="1">
    <location>
        <begin position="416"/>
        <end position="453"/>
    </location>
</feature>
<feature type="compositionally biased region" description="Basic and acidic residues" evidence="1">
    <location>
        <begin position="339"/>
        <end position="355"/>
    </location>
</feature>
<sequence length="568" mass="59362">MEQQTQQTRRGRRARGRTGNRRSGGPTVAAAAPAPAPLAAEPGIRPLRSPWAASSGEPPAGEAVVSGGCLGGYRLLRRIGAGARAQVFLVRPEFAASPDAGLAGPEPVEQAMALRVYDEQVDQGTVTIELEALDALGGGTLPAISDVFTSGRTVCLVVEAVTGRRLSNLLDERRLAPGEAVTVLAPIAAAVRELARCGFAHPQLSAADVRFDAAGRPRITGLGQLQRLGPASAERTALERRAHEALVGLVELVAGATHPAPPLQRVVELARARLSARPFESFALDVEHALFQVATAVPVIGAGEDRPARAPVRRPPLHGNGTLEPVHEPPSSSTSASAERVRSKPRARERDEAGDRSGGLGELLAAETPVLELLRTGRWRSWLGDRLARRRSTIVVGALVAAAASVLLLTLVPPERGESVERGPGSPFGAAEDAPSPVPTTSTPEEDRAEAGAEPLEADAAPLDEPDALVAAAAELLADRASCLAAADRQCLGQVVQPGSALERSDLAELAGERPVEQVPYDLDAVVVVGTMGGAVLLEVPVTGAEREPASLLMIRSEAGWRLREIFD</sequence>